<protein>
    <submittedName>
        <fullName evidence="1">Uncharacterized protein</fullName>
    </submittedName>
</protein>
<reference evidence="1 2" key="1">
    <citation type="submission" date="2017-09" db="EMBL/GenBank/DDBJ databases">
        <title>WGS assembly of Aquilegia coerulea Goldsmith.</title>
        <authorList>
            <person name="Hodges S."/>
            <person name="Kramer E."/>
            <person name="Nordborg M."/>
            <person name="Tomkins J."/>
            <person name="Borevitz J."/>
            <person name="Derieg N."/>
            <person name="Yan J."/>
            <person name="Mihaltcheva S."/>
            <person name="Hayes R.D."/>
            <person name="Rokhsar D."/>
        </authorList>
    </citation>
    <scope>NUCLEOTIDE SEQUENCE [LARGE SCALE GENOMIC DNA]</scope>
    <source>
        <strain evidence="2">cv. Goldsmith</strain>
    </source>
</reference>
<evidence type="ECO:0000313" key="1">
    <source>
        <dbReference type="EMBL" id="PIA24991.1"/>
    </source>
</evidence>
<keyword evidence="2" id="KW-1185">Reference proteome</keyword>
<evidence type="ECO:0000313" key="2">
    <source>
        <dbReference type="Proteomes" id="UP000230069"/>
    </source>
</evidence>
<dbReference type="AlphaFoldDB" id="A0A2G5C164"/>
<dbReference type="Proteomes" id="UP000230069">
    <property type="component" value="Unassembled WGS sequence"/>
</dbReference>
<accession>A0A2G5C164</accession>
<dbReference type="EMBL" id="KZ305148">
    <property type="protein sequence ID" value="PIA24991.1"/>
    <property type="molecule type" value="Genomic_DNA"/>
</dbReference>
<proteinExistence type="predicted"/>
<organism evidence="1 2">
    <name type="scientific">Aquilegia coerulea</name>
    <name type="common">Rocky mountain columbine</name>
    <dbReference type="NCBI Taxonomy" id="218851"/>
    <lineage>
        <taxon>Eukaryota</taxon>
        <taxon>Viridiplantae</taxon>
        <taxon>Streptophyta</taxon>
        <taxon>Embryophyta</taxon>
        <taxon>Tracheophyta</taxon>
        <taxon>Spermatophyta</taxon>
        <taxon>Magnoliopsida</taxon>
        <taxon>Ranunculales</taxon>
        <taxon>Ranunculaceae</taxon>
        <taxon>Thalictroideae</taxon>
        <taxon>Aquilegia</taxon>
    </lineage>
</organism>
<gene>
    <name evidence="1" type="ORF">AQUCO_13500011v1</name>
</gene>
<sequence length="94" mass="11352">MFNLKGVHREYLRLKRSSRRLKNQNRKSTSFQKLNISSQGLNIIYSSCRRLKNRNHISIIQFPRRKCFISRVKISSRRLKLRIAYQTFQSPNIK</sequence>
<dbReference type="InParanoid" id="A0A2G5C164"/>
<name>A0A2G5C164_AQUCA</name>